<keyword evidence="4" id="KW-0862">Zinc</keyword>
<dbReference type="AlphaFoldDB" id="A0AAQ3KRE0"/>
<dbReference type="SMART" id="SM00401">
    <property type="entry name" value="ZnF_GATA"/>
    <property type="match status" value="1"/>
</dbReference>
<keyword evidence="5" id="KW-0010">Activator</keyword>
<dbReference type="InterPro" id="IPR013088">
    <property type="entry name" value="Znf_NHR/GATA"/>
</dbReference>
<evidence type="ECO:0000259" key="8">
    <source>
        <dbReference type="PROSITE" id="PS50114"/>
    </source>
</evidence>
<reference evidence="9 10" key="1">
    <citation type="submission" date="2023-10" db="EMBL/GenBank/DDBJ databases">
        <title>Chromosome-scale genome assembly provides insights into flower coloration mechanisms of Canna indica.</title>
        <authorList>
            <person name="Li C."/>
        </authorList>
    </citation>
    <scope>NUCLEOTIDE SEQUENCE [LARGE SCALE GENOMIC DNA]</scope>
    <source>
        <tissue evidence="9">Flower</tissue>
    </source>
</reference>
<dbReference type="Pfam" id="PF00320">
    <property type="entry name" value="GATA"/>
    <property type="match status" value="1"/>
</dbReference>
<evidence type="ECO:0000256" key="1">
    <source>
        <dbReference type="ARBA" id="ARBA00005694"/>
    </source>
</evidence>
<name>A0AAQ3KRE0_9LILI</name>
<organism evidence="9 10">
    <name type="scientific">Canna indica</name>
    <name type="common">Indian-shot</name>
    <dbReference type="NCBI Taxonomy" id="4628"/>
    <lineage>
        <taxon>Eukaryota</taxon>
        <taxon>Viridiplantae</taxon>
        <taxon>Streptophyta</taxon>
        <taxon>Embryophyta</taxon>
        <taxon>Tracheophyta</taxon>
        <taxon>Spermatophyta</taxon>
        <taxon>Magnoliopsida</taxon>
        <taxon>Liliopsida</taxon>
        <taxon>Zingiberales</taxon>
        <taxon>Cannaceae</taxon>
        <taxon>Canna</taxon>
    </lineage>
</organism>
<dbReference type="PROSITE" id="PS50114">
    <property type="entry name" value="GATA_ZN_FINGER_2"/>
    <property type="match status" value="1"/>
</dbReference>
<evidence type="ECO:0000256" key="5">
    <source>
        <dbReference type="ARBA" id="ARBA00023159"/>
    </source>
</evidence>
<evidence type="ECO:0000256" key="7">
    <source>
        <dbReference type="SAM" id="MobiDB-lite"/>
    </source>
</evidence>
<proteinExistence type="inferred from homology"/>
<feature type="region of interest" description="Disordered" evidence="7">
    <location>
        <begin position="231"/>
        <end position="264"/>
    </location>
</feature>
<dbReference type="Proteomes" id="UP001327560">
    <property type="component" value="Chromosome 6"/>
</dbReference>
<dbReference type="SUPFAM" id="SSF57716">
    <property type="entry name" value="Glucocorticoid receptor-like (DNA-binding domain)"/>
    <property type="match status" value="1"/>
</dbReference>
<evidence type="ECO:0000313" key="9">
    <source>
        <dbReference type="EMBL" id="WOL10661.1"/>
    </source>
</evidence>
<dbReference type="PANTHER" id="PTHR45658:SF42">
    <property type="entry name" value="GATA TRANSCRIPTION FACTOR 1"/>
    <property type="match status" value="1"/>
</dbReference>
<keyword evidence="3 6" id="KW-0863">Zinc-finger</keyword>
<evidence type="ECO:0000256" key="4">
    <source>
        <dbReference type="ARBA" id="ARBA00022833"/>
    </source>
</evidence>
<gene>
    <name evidence="9" type="ORF">Cni_G19420</name>
</gene>
<dbReference type="PROSITE" id="PS00344">
    <property type="entry name" value="GATA_ZN_FINGER_1"/>
    <property type="match status" value="1"/>
</dbReference>
<dbReference type="CDD" id="cd00202">
    <property type="entry name" value="ZnF_GATA"/>
    <property type="match status" value="1"/>
</dbReference>
<dbReference type="PANTHER" id="PTHR45658">
    <property type="entry name" value="GATA TRANSCRIPTION FACTOR"/>
    <property type="match status" value="1"/>
</dbReference>
<dbReference type="FunFam" id="3.30.50.10:FF:000018">
    <property type="entry name" value="GATA transcription factor"/>
    <property type="match status" value="1"/>
</dbReference>
<feature type="compositionally biased region" description="Pro residues" evidence="7">
    <location>
        <begin position="244"/>
        <end position="255"/>
    </location>
</feature>
<protein>
    <recommendedName>
        <fullName evidence="8">GATA-type domain-containing protein</fullName>
    </recommendedName>
</protein>
<accession>A0AAQ3KRE0</accession>
<dbReference type="GO" id="GO:0008270">
    <property type="term" value="F:zinc ion binding"/>
    <property type="evidence" value="ECO:0007669"/>
    <property type="project" value="UniProtKB-KW"/>
</dbReference>
<sequence length="264" mass="28302">MAEPLMEETTAAAAAGEVGCFPDEVVLLDFNSDLYSPSLAAAAGELQHQAFFFQDLFDPTVEVLQGLPAVGGGGGDEEEELEWLANKDAFPGLETSFEMPVVRDVDAVGEGRRPVLALAAAASFSAPVRPRSKGRTRRRTALSALSPQPAVAAAGARKAGAGAGVERRWCRHCQAEETPQWRAGPDGPKTLCNACGVRYKSGRLVPEYRPASSPTFSAAIHSNSHRRILEMRRQKIPGDRRNNRPPPPPPPPPLLTPMTMSSIK</sequence>
<dbReference type="InterPro" id="IPR051140">
    <property type="entry name" value="GATA_TF"/>
</dbReference>
<dbReference type="InterPro" id="IPR000679">
    <property type="entry name" value="Znf_GATA"/>
</dbReference>
<feature type="compositionally biased region" description="Basic and acidic residues" evidence="7">
    <location>
        <begin position="231"/>
        <end position="242"/>
    </location>
</feature>
<dbReference type="GO" id="GO:0006355">
    <property type="term" value="P:regulation of DNA-templated transcription"/>
    <property type="evidence" value="ECO:0007669"/>
    <property type="project" value="InterPro"/>
</dbReference>
<evidence type="ECO:0000256" key="2">
    <source>
        <dbReference type="ARBA" id="ARBA00022723"/>
    </source>
</evidence>
<dbReference type="GO" id="GO:0043565">
    <property type="term" value="F:sequence-specific DNA binding"/>
    <property type="evidence" value="ECO:0007669"/>
    <property type="project" value="InterPro"/>
</dbReference>
<keyword evidence="10" id="KW-1185">Reference proteome</keyword>
<dbReference type="EMBL" id="CP136895">
    <property type="protein sequence ID" value="WOL10661.1"/>
    <property type="molecule type" value="Genomic_DNA"/>
</dbReference>
<dbReference type="GO" id="GO:0005634">
    <property type="term" value="C:nucleus"/>
    <property type="evidence" value="ECO:0007669"/>
    <property type="project" value="TreeGrafter"/>
</dbReference>
<dbReference type="Gene3D" id="3.30.50.10">
    <property type="entry name" value="Erythroid Transcription Factor GATA-1, subunit A"/>
    <property type="match status" value="1"/>
</dbReference>
<comment type="similarity">
    <text evidence="1">Belongs to the type IV zinc-finger family. Class A subfamily.</text>
</comment>
<evidence type="ECO:0000313" key="10">
    <source>
        <dbReference type="Proteomes" id="UP001327560"/>
    </source>
</evidence>
<evidence type="ECO:0000256" key="6">
    <source>
        <dbReference type="PROSITE-ProRule" id="PRU00094"/>
    </source>
</evidence>
<feature type="region of interest" description="Disordered" evidence="7">
    <location>
        <begin position="128"/>
        <end position="148"/>
    </location>
</feature>
<feature type="domain" description="GATA-type" evidence="8">
    <location>
        <begin position="164"/>
        <end position="200"/>
    </location>
</feature>
<feature type="compositionally biased region" description="Basic residues" evidence="7">
    <location>
        <begin position="130"/>
        <end position="140"/>
    </location>
</feature>
<evidence type="ECO:0000256" key="3">
    <source>
        <dbReference type="ARBA" id="ARBA00022771"/>
    </source>
</evidence>
<keyword evidence="2" id="KW-0479">Metal-binding</keyword>
<dbReference type="GO" id="GO:0030154">
    <property type="term" value="P:cell differentiation"/>
    <property type="evidence" value="ECO:0007669"/>
    <property type="project" value="TreeGrafter"/>
</dbReference>